<dbReference type="InterPro" id="IPR029044">
    <property type="entry name" value="Nucleotide-diphossugar_trans"/>
</dbReference>
<gene>
    <name evidence="11" type="ORF">F5972_21770</name>
</gene>
<reference evidence="11 12" key="1">
    <citation type="submission" date="2019-09" db="EMBL/GenBank/DDBJ databases">
        <title>Screening of Novel Bioactive Compounds from Soil-Associated.</title>
        <authorList>
            <person name="Gong X."/>
        </authorList>
    </citation>
    <scope>NUCLEOTIDE SEQUENCE [LARGE SCALE GENOMIC DNA]</scope>
    <source>
        <strain evidence="11 12">Gxj-6</strain>
    </source>
</reference>
<comment type="subcellular location">
    <subcellularLocation>
        <location evidence="1">Membrane</location>
        <topology evidence="1">Multi-pass membrane protein</topology>
    </subcellularLocation>
</comment>
<dbReference type="Gene3D" id="3.90.550.10">
    <property type="entry name" value="Spore Coat Polysaccharide Biosynthesis Protein SpsA, Chain A"/>
    <property type="match status" value="2"/>
</dbReference>
<dbReference type="CDD" id="cd06543">
    <property type="entry name" value="GH18_PF-ChiA-like"/>
    <property type="match status" value="1"/>
</dbReference>
<dbReference type="Gene3D" id="3.20.20.80">
    <property type="entry name" value="Glycosidases"/>
    <property type="match status" value="1"/>
</dbReference>
<feature type="domain" description="Chitin-binding type-3" evidence="10">
    <location>
        <begin position="1191"/>
        <end position="1239"/>
    </location>
</feature>
<feature type="transmembrane region" description="Helical" evidence="9">
    <location>
        <begin position="99"/>
        <end position="119"/>
    </location>
</feature>
<feature type="transmembrane region" description="Helical" evidence="9">
    <location>
        <begin position="592"/>
        <end position="614"/>
    </location>
</feature>
<keyword evidence="12" id="KW-1185">Reference proteome</keyword>
<dbReference type="GO" id="GO:0030246">
    <property type="term" value="F:carbohydrate binding"/>
    <property type="evidence" value="ECO:0007669"/>
    <property type="project" value="InterPro"/>
</dbReference>
<dbReference type="EMBL" id="VYTZ01000007">
    <property type="protein sequence ID" value="KAA9377064.1"/>
    <property type="molecule type" value="Genomic_DNA"/>
</dbReference>
<feature type="transmembrane region" description="Helical" evidence="9">
    <location>
        <begin position="666"/>
        <end position="687"/>
    </location>
</feature>
<evidence type="ECO:0000313" key="12">
    <source>
        <dbReference type="Proteomes" id="UP000327011"/>
    </source>
</evidence>
<accession>A0A5J5JZB7</accession>
<evidence type="ECO:0000256" key="4">
    <source>
        <dbReference type="ARBA" id="ARBA00022692"/>
    </source>
</evidence>
<feature type="transmembrane region" description="Helical" evidence="9">
    <location>
        <begin position="567"/>
        <end position="586"/>
    </location>
</feature>
<comment type="caution">
    <text evidence="11">The sequence shown here is derived from an EMBL/GenBank/DDBJ whole genome shotgun (WGS) entry which is preliminary data.</text>
</comment>
<dbReference type="InterPro" id="IPR036573">
    <property type="entry name" value="CBM_sf_5/12"/>
</dbReference>
<name>A0A5J5JZB7_9ACTN</name>
<dbReference type="InterPro" id="IPR050321">
    <property type="entry name" value="Glycosyltr_2/OpgH_subfam"/>
</dbReference>
<keyword evidence="5" id="KW-0378">Hydrolase</keyword>
<evidence type="ECO:0000256" key="2">
    <source>
        <dbReference type="ARBA" id="ARBA00022676"/>
    </source>
</evidence>
<dbReference type="GO" id="GO:0005576">
    <property type="term" value="C:extracellular region"/>
    <property type="evidence" value="ECO:0007669"/>
    <property type="project" value="InterPro"/>
</dbReference>
<dbReference type="RefSeq" id="WP_150935414.1">
    <property type="nucleotide sequence ID" value="NZ_VYTZ01000007.1"/>
</dbReference>
<evidence type="ECO:0000256" key="6">
    <source>
        <dbReference type="ARBA" id="ARBA00022989"/>
    </source>
</evidence>
<feature type="transmembrane region" description="Helical" evidence="9">
    <location>
        <begin position="626"/>
        <end position="646"/>
    </location>
</feature>
<keyword evidence="2" id="KW-0328">Glycosyltransferase</keyword>
<dbReference type="InterPro" id="IPR003610">
    <property type="entry name" value="CBM5/12"/>
</dbReference>
<evidence type="ECO:0000256" key="1">
    <source>
        <dbReference type="ARBA" id="ARBA00004141"/>
    </source>
</evidence>
<dbReference type="PANTHER" id="PTHR43867">
    <property type="entry name" value="CELLULOSE SYNTHASE CATALYTIC SUBUNIT A [UDP-FORMING]"/>
    <property type="match status" value="1"/>
</dbReference>
<sequence length="1317" mass="145057">MAPRSTGTTGAGPHPATAPLGASRRRSQGPVRGRRRQWGHDRRTQAMPMVPQPASDRRIALARLSIMLTVTAWLAYLVTWFFQDFFDPRYSSVVARSEAILYLLIVTMLTISALAYLMARLGFFYRTRSHHRASRAILDQFFETTRPTLTTIIPSYQEEARVIRTTILSAALQEYPDKRVVLLIDDPYVPKTAKAREQLLAARELPGQIMRLLAAPAARFTHALETFERSLERDTTPDAGAVITLAGHYDAAANWLEHLAMDQEITDHTDAFFANEVVLRLADSLREIVSALRASAMENAVLDGAQIRRLYRRLVWIFRVQVTSFERKRYVSLSHEPNKAMNLNSYMGLLGGTYREVRTVSGLALVPSSPETGQVRIPDPDYVVTLDADSVLLPEYCLRLVHLLEQSEYRTMAIAQTPYSAFPGSATRLERIAGATTDLQHIVHQGLTYYDATFWVGANAVIRKRALDDIRETSYIGDWEIRHYIKDRTVIEDTESTIDMGVHGWRLLNYPERLSYSATPPDFGSLAIQRQRWANGGLLIIPKLFRQSRARRENGERTRFSELFLRWNYMASISWSSASLLILLAFPFNSTLISPLLGLIALPYFVAMAGDLRYCGYKRLDVFRIYGFNLVLLPVNLAGTLSSIVQGITASKAAFARTPKVHDRTVAPPTFVVTPYLLAGLAGYTFYTAYQHHLVVNMAYAGLNVTLACYAIVAFIGLRNSVVDAWIHGTGLLYRPAEKRRRFRRAKRGVQPARQETDWRSVLEVGFTEQPKAPAFAGWAAESAAVAPPVGAPGGPVEVPPDAPAAGGGGQPGRRLSFLRVLAAVTLVAGCGYGGYVGVQAKLDTVGVVPGQTWFAPYVDVTLTPTYQFQNPQANPARQTVLGFVVADPAIPCVPSWGGVYRLAQADRSLDIGSRVAQIRQNGGQAIVSFGGQRNTALDVGCTSVTRLTTAYQYVIDQYHLTAIDLDIEGPALDDTQARERRAAAVAALQKAADTAKRKLNVWLTLPVDTSGLQDNALSAVSAMLRNHVSITGINVMTMDFGHAVSDGNGLLPSVKDALNATHTQLADLLPRYGVRLTSAQIWQRIGATVMIGQNDVQAQRFTVADAQGLKTFASGTGLGRISMWSLNRDRQCGASFAESGVLSNTCSGTAQKDLGFSEIFGQLKGQESVQPPGAKVQAVSPDKDPAHAPFPRWSPSASYRRGYKVVQDGQIYQAKWYNAGQDPAAQLQYSWQSPWELLGPVLPGSRGPVIIRLTREKFPAWDLQTLYKPGTRVLHRGLPYQAKWVNQGVSPAAGLSGDTPDSPWKPLFRIAGEPVN</sequence>
<dbReference type="Pfam" id="PF13632">
    <property type="entry name" value="Glyco_trans_2_3"/>
    <property type="match status" value="1"/>
</dbReference>
<dbReference type="SUPFAM" id="SSF51055">
    <property type="entry name" value="Carbohydrate binding domain"/>
    <property type="match status" value="2"/>
</dbReference>
<dbReference type="InterPro" id="IPR017853">
    <property type="entry name" value="GH"/>
</dbReference>
<dbReference type="CDD" id="cd12215">
    <property type="entry name" value="ChiC_BD"/>
    <property type="match status" value="2"/>
</dbReference>
<feature type="transmembrane region" description="Helical" evidence="9">
    <location>
        <begin position="699"/>
        <end position="718"/>
    </location>
</feature>
<feature type="domain" description="Chitin-binding type-3" evidence="10">
    <location>
        <begin position="1259"/>
        <end position="1308"/>
    </location>
</feature>
<feature type="region of interest" description="Disordered" evidence="8">
    <location>
        <begin position="1174"/>
        <end position="1193"/>
    </location>
</feature>
<keyword evidence="7 9" id="KW-0472">Membrane</keyword>
<dbReference type="SUPFAM" id="SSF51445">
    <property type="entry name" value="(Trans)glycosidases"/>
    <property type="match status" value="1"/>
</dbReference>
<evidence type="ECO:0000256" key="3">
    <source>
        <dbReference type="ARBA" id="ARBA00022679"/>
    </source>
</evidence>
<evidence type="ECO:0000256" key="5">
    <source>
        <dbReference type="ARBA" id="ARBA00022801"/>
    </source>
</evidence>
<evidence type="ECO:0000256" key="9">
    <source>
        <dbReference type="SAM" id="Phobius"/>
    </source>
</evidence>
<dbReference type="GO" id="GO:0005886">
    <property type="term" value="C:plasma membrane"/>
    <property type="evidence" value="ECO:0007669"/>
    <property type="project" value="TreeGrafter"/>
</dbReference>
<feature type="region of interest" description="Disordered" evidence="8">
    <location>
        <begin position="1"/>
        <end position="46"/>
    </location>
</feature>
<evidence type="ECO:0000313" key="11">
    <source>
        <dbReference type="EMBL" id="KAA9377064.1"/>
    </source>
</evidence>
<evidence type="ECO:0000256" key="8">
    <source>
        <dbReference type="SAM" id="MobiDB-lite"/>
    </source>
</evidence>
<keyword evidence="6 9" id="KW-1133">Transmembrane helix</keyword>
<dbReference type="InterPro" id="IPR001173">
    <property type="entry name" value="Glyco_trans_2-like"/>
</dbReference>
<dbReference type="GO" id="GO:0005975">
    <property type="term" value="P:carbohydrate metabolic process"/>
    <property type="evidence" value="ECO:0007669"/>
    <property type="project" value="InterPro"/>
</dbReference>
<feature type="transmembrane region" description="Helical" evidence="9">
    <location>
        <begin position="59"/>
        <end position="79"/>
    </location>
</feature>
<dbReference type="Proteomes" id="UP000327011">
    <property type="component" value="Unassembled WGS sequence"/>
</dbReference>
<feature type="compositionally biased region" description="Low complexity" evidence="8">
    <location>
        <begin position="1"/>
        <end position="22"/>
    </location>
</feature>
<proteinExistence type="predicted"/>
<evidence type="ECO:0000256" key="7">
    <source>
        <dbReference type="ARBA" id="ARBA00023136"/>
    </source>
</evidence>
<dbReference type="GO" id="GO:0004553">
    <property type="term" value="F:hydrolase activity, hydrolyzing O-glycosyl compounds"/>
    <property type="evidence" value="ECO:0007669"/>
    <property type="project" value="InterPro"/>
</dbReference>
<keyword evidence="4 9" id="KW-0812">Transmembrane</keyword>
<evidence type="ECO:0000259" key="10">
    <source>
        <dbReference type="SMART" id="SM00495"/>
    </source>
</evidence>
<dbReference type="Gene3D" id="2.10.10.20">
    <property type="entry name" value="Carbohydrate-binding module superfamily 5/12"/>
    <property type="match status" value="2"/>
</dbReference>
<dbReference type="SUPFAM" id="SSF53448">
    <property type="entry name" value="Nucleotide-diphospho-sugar transferases"/>
    <property type="match status" value="1"/>
</dbReference>
<dbReference type="PANTHER" id="PTHR43867:SF2">
    <property type="entry name" value="CELLULOSE SYNTHASE CATALYTIC SUBUNIT A [UDP-FORMING]"/>
    <property type="match status" value="1"/>
</dbReference>
<protein>
    <submittedName>
        <fullName evidence="11">Glycosyltransferase</fullName>
    </submittedName>
</protein>
<feature type="compositionally biased region" description="Basic residues" evidence="8">
    <location>
        <begin position="23"/>
        <end position="37"/>
    </location>
</feature>
<dbReference type="GO" id="GO:0016758">
    <property type="term" value="F:hexosyltransferase activity"/>
    <property type="evidence" value="ECO:0007669"/>
    <property type="project" value="TreeGrafter"/>
</dbReference>
<keyword evidence="3 11" id="KW-0808">Transferase</keyword>
<organism evidence="11 12">
    <name type="scientific">Microbispora cellulosiformans</name>
    <dbReference type="NCBI Taxonomy" id="2614688"/>
    <lineage>
        <taxon>Bacteria</taxon>
        <taxon>Bacillati</taxon>
        <taxon>Actinomycetota</taxon>
        <taxon>Actinomycetes</taxon>
        <taxon>Streptosporangiales</taxon>
        <taxon>Streptosporangiaceae</taxon>
        <taxon>Microbispora</taxon>
    </lineage>
</organism>
<dbReference type="SMART" id="SM00495">
    <property type="entry name" value="ChtBD3"/>
    <property type="match status" value="2"/>
</dbReference>